<sequence length="72" mass="8049">MPMLAGKYAPTDQCDSCLMVLEEKTKIFSKIFRAAARRVRLARRPGAPAVDVEMGVSGESEEHYLSIFSERT</sequence>
<gene>
    <name evidence="1" type="ORF">A9Z42_0056180</name>
</gene>
<name>A0A2H2ZCP2_TRIPA</name>
<organism evidence="1 2">
    <name type="scientific">Trichoderma parareesei</name>
    <name type="common">Filamentous fungus</name>
    <dbReference type="NCBI Taxonomy" id="858221"/>
    <lineage>
        <taxon>Eukaryota</taxon>
        <taxon>Fungi</taxon>
        <taxon>Dikarya</taxon>
        <taxon>Ascomycota</taxon>
        <taxon>Pezizomycotina</taxon>
        <taxon>Sordariomycetes</taxon>
        <taxon>Hypocreomycetidae</taxon>
        <taxon>Hypocreales</taxon>
        <taxon>Hypocreaceae</taxon>
        <taxon>Trichoderma</taxon>
    </lineage>
</organism>
<proteinExistence type="predicted"/>
<evidence type="ECO:0000313" key="2">
    <source>
        <dbReference type="Proteomes" id="UP000219286"/>
    </source>
</evidence>
<reference evidence="1 2" key="1">
    <citation type="journal article" date="2015" name="Genome Announc.">
        <title>Genome sequence and annotation of Trichoderma parareesei, the ancestor of the cellulase producer Trichoderma reesei.</title>
        <authorList>
            <person name="Yang D."/>
            <person name="Pomraning K."/>
            <person name="Kopchinskiy A."/>
            <person name="Karimi Aghcheh R."/>
            <person name="Atanasova L."/>
            <person name="Chenthamara K."/>
            <person name="Baker S.E."/>
            <person name="Zhang R."/>
            <person name="Shen Q."/>
            <person name="Freitag M."/>
            <person name="Kubicek C.P."/>
            <person name="Druzhinina I.S."/>
        </authorList>
    </citation>
    <scope>NUCLEOTIDE SEQUENCE [LARGE SCALE GENOMIC DNA]</scope>
    <source>
        <strain evidence="1 2">CBS 125925</strain>
    </source>
</reference>
<dbReference type="Proteomes" id="UP000219286">
    <property type="component" value="Unassembled WGS sequence"/>
</dbReference>
<comment type="caution">
    <text evidence="1">The sequence shown here is derived from an EMBL/GenBank/DDBJ whole genome shotgun (WGS) entry which is preliminary data.</text>
</comment>
<evidence type="ECO:0000313" key="1">
    <source>
        <dbReference type="EMBL" id="OTA00186.1"/>
    </source>
</evidence>
<keyword evidence="2" id="KW-1185">Reference proteome</keyword>
<dbReference type="AlphaFoldDB" id="A0A2H2ZCP2"/>
<protein>
    <submittedName>
        <fullName evidence="1">Uncharacterized protein</fullName>
    </submittedName>
</protein>
<dbReference type="EMBL" id="LFMI01000049">
    <property type="protein sequence ID" value="OTA00186.1"/>
    <property type="molecule type" value="Genomic_DNA"/>
</dbReference>
<accession>A0A2H2ZCP2</accession>